<gene>
    <name evidence="1" type="ORF">ACMD2_15199</name>
</gene>
<accession>A0A199VXG9</accession>
<evidence type="ECO:0000313" key="2">
    <source>
        <dbReference type="Proteomes" id="UP000092600"/>
    </source>
</evidence>
<dbReference type="AlphaFoldDB" id="A0A199VXG9"/>
<comment type="caution">
    <text evidence="1">The sequence shown here is derived from an EMBL/GenBank/DDBJ whole genome shotgun (WGS) entry which is preliminary data.</text>
</comment>
<reference evidence="1 2" key="1">
    <citation type="journal article" date="2016" name="DNA Res.">
        <title>The draft genome of MD-2 pineapple using hybrid error correction of long reads.</title>
        <authorList>
            <person name="Redwan R.M."/>
            <person name="Saidin A."/>
            <person name="Kumar S.V."/>
        </authorList>
    </citation>
    <scope>NUCLEOTIDE SEQUENCE [LARGE SCALE GENOMIC DNA]</scope>
    <source>
        <strain evidence="2">cv. MD2</strain>
        <tissue evidence="1">Leaf</tissue>
    </source>
</reference>
<dbReference type="PANTHER" id="PTHR46836:SF8">
    <property type="entry name" value="AFADIN"/>
    <property type="match status" value="1"/>
</dbReference>
<dbReference type="Proteomes" id="UP000092600">
    <property type="component" value="Unassembled WGS sequence"/>
</dbReference>
<feature type="non-terminal residue" evidence="1">
    <location>
        <position position="273"/>
    </location>
</feature>
<organism evidence="1 2">
    <name type="scientific">Ananas comosus</name>
    <name type="common">Pineapple</name>
    <name type="synonym">Ananas ananas</name>
    <dbReference type="NCBI Taxonomy" id="4615"/>
    <lineage>
        <taxon>Eukaryota</taxon>
        <taxon>Viridiplantae</taxon>
        <taxon>Streptophyta</taxon>
        <taxon>Embryophyta</taxon>
        <taxon>Tracheophyta</taxon>
        <taxon>Spermatophyta</taxon>
        <taxon>Magnoliopsida</taxon>
        <taxon>Liliopsida</taxon>
        <taxon>Poales</taxon>
        <taxon>Bromeliaceae</taxon>
        <taxon>Bromelioideae</taxon>
        <taxon>Ananas</taxon>
    </lineage>
</organism>
<proteinExistence type="predicted"/>
<protein>
    <submittedName>
        <fullName evidence="1">Uncharacterized protein</fullName>
    </submittedName>
</protein>
<dbReference type="PANTHER" id="PTHR46836">
    <property type="entry name" value="AFADIN"/>
    <property type="match status" value="1"/>
</dbReference>
<evidence type="ECO:0000313" key="1">
    <source>
        <dbReference type="EMBL" id="OAY81678.1"/>
    </source>
</evidence>
<name>A0A199VXG9_ANACO</name>
<sequence>MYHFDKACLGSAAEDEILLPEREIHVSSEELRKSIHVKNLSRQEFMHPTLSIDALREGDQQLVDISLVTECQDGTCMLTTQAKQVQQQLGSAIVVGDENIITSDLDGLEERVDHPLVDPILSPFKAPQPASPVSSNEVSDEESVERVSLCVQQERSFKLSEMKRRETLLPTRHAYRFECPPYKPGWATQFMLLAGLPTGTRSERKLLFDLINTILADVVSSKLDLVSRGVSKWHAPNGTRGLVEEDAARREVLELEWLDSEVVLRLSKRYGEH</sequence>
<dbReference type="EMBL" id="LSRQ01000625">
    <property type="protein sequence ID" value="OAY81678.1"/>
    <property type="molecule type" value="Genomic_DNA"/>
</dbReference>